<feature type="transmembrane region" description="Helical" evidence="1">
    <location>
        <begin position="104"/>
        <end position="122"/>
    </location>
</feature>
<evidence type="ECO:0000313" key="2">
    <source>
        <dbReference type="EMBL" id="XDV69639.1"/>
    </source>
</evidence>
<reference evidence="2" key="1">
    <citation type="submission" date="2024-07" db="EMBL/GenBank/DDBJ databases">
        <authorList>
            <person name="Li J."/>
            <person name="Wei H."/>
            <person name="Ma J."/>
        </authorList>
    </citation>
    <scope>NUCLEOTIDE SEQUENCE</scope>
    <source>
        <strain evidence="2">AMU7</strain>
    </source>
</reference>
<feature type="transmembrane region" description="Helical" evidence="1">
    <location>
        <begin position="46"/>
        <end position="66"/>
    </location>
</feature>
<sequence length="126" mass="14340">MIIRNLRLMRRIYVEWPQPSKALMLCFPAFFILSFILAALKLPFWAVLLPIALAGVSVFSLGFCIFRDVRNTATTWSRLYRESKNIAPDGFTIADVPTIKGMGFMYMLMGAMFVASSLWTVFTTAR</sequence>
<dbReference type="AlphaFoldDB" id="A0AB39YJP6"/>
<dbReference type="RefSeq" id="WP_369744469.1">
    <property type="nucleotide sequence ID" value="NZ_CP165735.1"/>
</dbReference>
<keyword evidence="1" id="KW-0812">Transmembrane</keyword>
<dbReference type="EMBL" id="CP165735">
    <property type="protein sequence ID" value="XDV69639.1"/>
    <property type="molecule type" value="Genomic_DNA"/>
</dbReference>
<accession>A0AB39YJP6</accession>
<feature type="transmembrane region" description="Helical" evidence="1">
    <location>
        <begin position="21"/>
        <end position="40"/>
    </location>
</feature>
<proteinExistence type="predicted"/>
<keyword evidence="1" id="KW-0472">Membrane</keyword>
<evidence type="ECO:0000256" key="1">
    <source>
        <dbReference type="SAM" id="Phobius"/>
    </source>
</evidence>
<keyword evidence="1" id="KW-1133">Transmembrane helix</keyword>
<name>A0AB39YJP6_9MICC</name>
<protein>
    <submittedName>
        <fullName evidence="2">Uncharacterized protein</fullName>
    </submittedName>
</protein>
<organism evidence="2">
    <name type="scientific">Paenarthrobacter sp. AMU7</name>
    <dbReference type="NCBI Taxonomy" id="3162492"/>
    <lineage>
        <taxon>Bacteria</taxon>
        <taxon>Bacillati</taxon>
        <taxon>Actinomycetota</taxon>
        <taxon>Actinomycetes</taxon>
        <taxon>Micrococcales</taxon>
        <taxon>Micrococcaceae</taxon>
        <taxon>Paenarthrobacter</taxon>
    </lineage>
</organism>
<gene>
    <name evidence="2" type="ORF">ABQM86_11600</name>
</gene>